<dbReference type="EMBL" id="SNRY01000003">
    <property type="protein sequence ID" value="KAA6352397.1"/>
    <property type="molecule type" value="Genomic_DNA"/>
</dbReference>
<protein>
    <recommendedName>
        <fullName evidence="2">Nucleoside 2-deoxyribosyltransferase</fullName>
    </recommendedName>
</protein>
<organism evidence="1">
    <name type="scientific">termite gut metagenome</name>
    <dbReference type="NCBI Taxonomy" id="433724"/>
    <lineage>
        <taxon>unclassified sequences</taxon>
        <taxon>metagenomes</taxon>
        <taxon>organismal metagenomes</taxon>
    </lineage>
</organism>
<comment type="caution">
    <text evidence="1">The sequence shown here is derived from an EMBL/GenBank/DDBJ whole genome shotgun (WGS) entry which is preliminary data.</text>
</comment>
<reference evidence="1" key="1">
    <citation type="submission" date="2019-03" db="EMBL/GenBank/DDBJ databases">
        <title>Single cell metagenomics reveals metabolic interactions within the superorganism composed of flagellate Streblomastix strix and complex community of Bacteroidetes bacteria on its surface.</title>
        <authorList>
            <person name="Treitli S.C."/>
            <person name="Kolisko M."/>
            <person name="Husnik F."/>
            <person name="Keeling P."/>
            <person name="Hampl V."/>
        </authorList>
    </citation>
    <scope>NUCLEOTIDE SEQUENCE</scope>
    <source>
        <strain evidence="1">STM</strain>
    </source>
</reference>
<dbReference type="AlphaFoldDB" id="A0A5J4T249"/>
<dbReference type="SUPFAM" id="SSF52309">
    <property type="entry name" value="N-(deoxy)ribosyltransferase-like"/>
    <property type="match status" value="1"/>
</dbReference>
<evidence type="ECO:0000313" key="1">
    <source>
        <dbReference type="EMBL" id="KAA6352397.1"/>
    </source>
</evidence>
<evidence type="ECO:0008006" key="2">
    <source>
        <dbReference type="Google" id="ProtNLM"/>
    </source>
</evidence>
<dbReference type="Gene3D" id="3.40.50.450">
    <property type="match status" value="1"/>
</dbReference>
<sequence length="143" mass="16448">MKIYVASSWENYNAHLNTVDFLRKEGHEVYNFRNPRPGVRGFSWEEIDPEYERWSMGKMKEKLNHPIAQTGFDLNFQAMQEADVCVLVLPAGASSHSEAGWMKGAGKRVYVYQIWGSKPELMYKLFDGIASSGNELRKLLKNI</sequence>
<name>A0A5J4T249_9ZZZZ</name>
<proteinExistence type="predicted"/>
<gene>
    <name evidence="1" type="ORF">EZS27_000347</name>
</gene>
<accession>A0A5J4T249</accession>